<evidence type="ECO:0000313" key="3">
    <source>
        <dbReference type="Proteomes" id="UP001185135"/>
    </source>
</evidence>
<dbReference type="InterPro" id="IPR052050">
    <property type="entry name" value="SecEffector_AnkRepeat"/>
</dbReference>
<dbReference type="SUPFAM" id="SSF48403">
    <property type="entry name" value="Ankyrin repeat"/>
    <property type="match status" value="1"/>
</dbReference>
<evidence type="ECO:0000259" key="1">
    <source>
        <dbReference type="Pfam" id="PF12937"/>
    </source>
</evidence>
<reference evidence="2" key="1">
    <citation type="submission" date="2022-06" db="EMBL/GenBank/DDBJ databases">
        <authorList>
            <person name="Legendre M."/>
            <person name="Claverie J.-M."/>
            <person name="Alempic J.-M."/>
            <person name="Abergel C."/>
        </authorList>
    </citation>
    <scope>NUCLEOTIDE SEQUENCE</scope>
    <source>
        <strain evidence="2">Kuranda</strain>
    </source>
</reference>
<proteinExistence type="predicted"/>
<dbReference type="Pfam" id="PF12937">
    <property type="entry name" value="F-box-like"/>
    <property type="match status" value="1"/>
</dbReference>
<dbReference type="PANTHER" id="PTHR46586:SF3">
    <property type="entry name" value="ANKYRIN REPEAT-CONTAINING PROTEIN"/>
    <property type="match status" value="1"/>
</dbReference>
<organism evidence="2 3">
    <name type="scientific">Pandoravirus kuranda</name>
    <dbReference type="NCBI Taxonomy" id="3019033"/>
    <lineage>
        <taxon>Viruses</taxon>
        <taxon>Pandoravirus</taxon>
    </lineage>
</organism>
<dbReference type="CDD" id="cd09917">
    <property type="entry name" value="F-box_SF"/>
    <property type="match status" value="1"/>
</dbReference>
<accession>A0AA95J3N9</accession>
<protein>
    <submittedName>
        <fullName evidence="2">F-box domain-containing protein</fullName>
    </submittedName>
</protein>
<feature type="domain" description="F-box" evidence="1">
    <location>
        <begin position="2"/>
        <end position="33"/>
    </location>
</feature>
<dbReference type="EMBL" id="ON887157">
    <property type="protein sequence ID" value="WBR14652.1"/>
    <property type="molecule type" value="Genomic_DNA"/>
</dbReference>
<dbReference type="InterPro" id="IPR036047">
    <property type="entry name" value="F-box-like_dom_sf"/>
</dbReference>
<dbReference type="SUPFAM" id="SSF81383">
    <property type="entry name" value="F-box domain"/>
    <property type="match status" value="1"/>
</dbReference>
<dbReference type="InterPro" id="IPR036770">
    <property type="entry name" value="Ankyrin_rpt-contain_sf"/>
</dbReference>
<dbReference type="InterPro" id="IPR001810">
    <property type="entry name" value="F-box_dom"/>
</dbReference>
<gene>
    <name evidence="2" type="ORF">pkur_cds_478</name>
</gene>
<dbReference type="Proteomes" id="UP001185135">
    <property type="component" value="Segment"/>
</dbReference>
<dbReference type="Gene3D" id="1.20.1280.50">
    <property type="match status" value="1"/>
</dbReference>
<evidence type="ECO:0000313" key="2">
    <source>
        <dbReference type="EMBL" id="WBR14652.1"/>
    </source>
</evidence>
<name>A0AA95J3N9_9VIRU</name>
<dbReference type="PANTHER" id="PTHR46586">
    <property type="entry name" value="ANKYRIN REPEAT-CONTAINING PROTEIN"/>
    <property type="match status" value="1"/>
</dbReference>
<sequence>MNTLPNELVAAVLGFLGPDALCACSLVSWPWRHTSRRLLGFERPEPADALGSAIDGLPRMQTLLSRAAYRNRADIIAWARAKGYPWDDEVCPAAAYGGHAALLRHLHDTTHCPRSLDDCLVAAAAGGHVTLVQSLIADIEADRFRPTEARNKRLVWWERLPVRNVSEACARASVAAAATGQVDVVRALQERHALHWTNQTDADVWSTNVMGNQMTALAAHLDDTASLIAAERGDLLFLCRLWSRLDKQHKRAALFIAALHGHDDLVRWVQSAQSRQLCDTAETSLVEWVLLLDRNAVDKTPDAAAAPLALAAMSSMSRDLAVAAAYAGHLGVLAGLKAHGVCIKRICTLAAAYNGHTHVLAWARDQGVRFSGLVTSVAAARGHGECAQFCERECGVRLVWEYNEPTWRRSCRLPFGNFIFGQRRHVADMASSYGCAASAVRLAQRCTEAPTPRVFKRLWLAGDRRVILPLVGQARGLYRDVIKAAAAKCQVGTLSALGAARPTQSSRIIRYMFFADRPTLDHWTAQDMFLAATRSRYGWRNLFVWLADRGHRCRDSTMYNMVNRYSGPYAGEAFVWAVDRWCPWPQTERNMMYRIRSGSRVAEWVLMSDEDPLVVRDRGAAAAAVRKSK</sequence>